<protein>
    <submittedName>
        <fullName evidence="3">DUF4329 domain-containing protein</fullName>
    </submittedName>
</protein>
<evidence type="ECO:0000256" key="1">
    <source>
        <dbReference type="SAM" id="MobiDB-lite"/>
    </source>
</evidence>
<keyword evidence="4" id="KW-1185">Reference proteome</keyword>
<evidence type="ECO:0000259" key="2">
    <source>
        <dbReference type="Pfam" id="PF14220"/>
    </source>
</evidence>
<gene>
    <name evidence="3" type="ORF">SOP96_07505</name>
</gene>
<sequence length="596" mass="68690">MTGINPEATSYMESKLFGYDIRYENPTDAGLSPKRYNGNISEVNWKVSSNQILKRYAYQYDGLNRLTQGIFLNPDFSIPQNDWNNEEVTYDKNGNIENLSRNAKSFYSDNAEKIDDLEYVYSGNRLVKIVDHSFNPTGYEGGSNAIGYDENGNMISMPDKQINQIGYNYLNLPNSLNIENNKKKLFHLYRADGSKLKKILNYLKDDGNTFTTITEYLDGFQYLTTMGTAPNEFDPMEFAYEQEAFIEKILQEEPIAALQFFPTAEGFYDYENNEYIYQYKDHLGNVRVSYKKGEGDYAEITDQNDYYPFGMNIPREEKAIFGVNSLYNYKYQGQELQETGFYSFKWRNYMPDVGRFFNIDPLTEEYPTWSPYVFSGNRVIDSREIEGLEPHVLFGTQDKAARNFGKQYNGKSILNKREYSAFIYSIDVDNKTYYAYNTPAKGNQHGIPKNKLNKYTPKGGKIVAYIHTHGNDDPEYDDENFSGEVGKQGGDIGYAEEQKLGAYLVTPGGVLEYFDVNTGKAYTLNYDMPSDPKSKNRQNTIDPEMSPLPSEGDGPRPTPKRYPNPTEPKFDNILKSIKDKKRMEIILVDQPQKYHR</sequence>
<name>A0ABU6HR68_9FLAO</name>
<organism evidence="3 4">
    <name type="scientific">Chryseobacterium salviniae</name>
    <dbReference type="NCBI Taxonomy" id="3101750"/>
    <lineage>
        <taxon>Bacteria</taxon>
        <taxon>Pseudomonadati</taxon>
        <taxon>Bacteroidota</taxon>
        <taxon>Flavobacteriia</taxon>
        <taxon>Flavobacteriales</taxon>
        <taxon>Weeksellaceae</taxon>
        <taxon>Chryseobacterium group</taxon>
        <taxon>Chryseobacterium</taxon>
    </lineage>
</organism>
<dbReference type="NCBIfam" id="TIGR03696">
    <property type="entry name" value="Rhs_assc_core"/>
    <property type="match status" value="1"/>
</dbReference>
<dbReference type="RefSeq" id="WP_326320368.1">
    <property type="nucleotide sequence ID" value="NZ_JAYLAA010000028.1"/>
</dbReference>
<feature type="compositionally biased region" description="Pro residues" evidence="1">
    <location>
        <begin position="556"/>
        <end position="566"/>
    </location>
</feature>
<dbReference type="InterPro" id="IPR022385">
    <property type="entry name" value="Rhs_assc_core"/>
</dbReference>
<dbReference type="EMBL" id="JAYLAA010000028">
    <property type="protein sequence ID" value="MEC3875550.1"/>
    <property type="molecule type" value="Genomic_DNA"/>
</dbReference>
<evidence type="ECO:0000313" key="4">
    <source>
        <dbReference type="Proteomes" id="UP001348397"/>
    </source>
</evidence>
<dbReference type="InterPro" id="IPR050708">
    <property type="entry name" value="T6SS_VgrG/RHS"/>
</dbReference>
<evidence type="ECO:0000313" key="3">
    <source>
        <dbReference type="EMBL" id="MEC3875550.1"/>
    </source>
</evidence>
<reference evidence="3 4" key="1">
    <citation type="submission" date="2024-01" db="EMBL/GenBank/DDBJ databases">
        <title>Chryseobacterium sp. T9W2-O.</title>
        <authorList>
            <person name="Maltman C."/>
        </authorList>
    </citation>
    <scope>NUCLEOTIDE SEQUENCE [LARGE SCALE GENOMIC DNA]</scope>
    <source>
        <strain evidence="3 4">T9W2-O</strain>
    </source>
</reference>
<dbReference type="PANTHER" id="PTHR32305:SF15">
    <property type="entry name" value="PROTEIN RHSA-RELATED"/>
    <property type="match status" value="1"/>
</dbReference>
<dbReference type="PANTHER" id="PTHR32305">
    <property type="match status" value="1"/>
</dbReference>
<comment type="caution">
    <text evidence="3">The sequence shown here is derived from an EMBL/GenBank/DDBJ whole genome shotgun (WGS) entry which is preliminary data.</text>
</comment>
<accession>A0ABU6HR68</accession>
<feature type="region of interest" description="Disordered" evidence="1">
    <location>
        <begin position="524"/>
        <end position="575"/>
    </location>
</feature>
<dbReference type="Gene3D" id="2.180.10.10">
    <property type="entry name" value="RHS repeat-associated core"/>
    <property type="match status" value="1"/>
</dbReference>
<dbReference type="InterPro" id="IPR025479">
    <property type="entry name" value="DUF4329"/>
</dbReference>
<proteinExistence type="predicted"/>
<dbReference type="Pfam" id="PF14220">
    <property type="entry name" value="DUF4329"/>
    <property type="match status" value="1"/>
</dbReference>
<feature type="domain" description="DUF4329" evidence="2">
    <location>
        <begin position="398"/>
        <end position="523"/>
    </location>
</feature>
<dbReference type="Proteomes" id="UP001348397">
    <property type="component" value="Unassembled WGS sequence"/>
</dbReference>